<reference evidence="1 2" key="1">
    <citation type="journal article" date="2024" name="G3 (Bethesda)">
        <title>Genome assembly of Hibiscus sabdariffa L. provides insights into metabolisms of medicinal natural products.</title>
        <authorList>
            <person name="Kim T."/>
        </authorList>
    </citation>
    <scope>NUCLEOTIDE SEQUENCE [LARGE SCALE GENOMIC DNA]</scope>
    <source>
        <strain evidence="1">TK-2024</strain>
        <tissue evidence="1">Old leaves</tissue>
    </source>
</reference>
<dbReference type="EMBL" id="JBBPBN010000030">
    <property type="protein sequence ID" value="KAK9005078.1"/>
    <property type="molecule type" value="Genomic_DNA"/>
</dbReference>
<sequence length="113" mass="12822">MRHGKYYQLGNFTSFARQLERLSILSLKHFGANCRLRIDAPNLAYFKYLNLVDLVPRYSLANLQSLVESDIRFLSLDNGDIRANTIGLFIGISRVHSLILSSSSLKVCFLTNP</sequence>
<evidence type="ECO:0000313" key="1">
    <source>
        <dbReference type="EMBL" id="KAK9005078.1"/>
    </source>
</evidence>
<name>A0ABR2QWU2_9ROSI</name>
<evidence type="ECO:0000313" key="2">
    <source>
        <dbReference type="Proteomes" id="UP001396334"/>
    </source>
</evidence>
<comment type="caution">
    <text evidence="1">The sequence shown here is derived from an EMBL/GenBank/DDBJ whole genome shotgun (WGS) entry which is preliminary data.</text>
</comment>
<proteinExistence type="predicted"/>
<dbReference type="Proteomes" id="UP001396334">
    <property type="component" value="Unassembled WGS sequence"/>
</dbReference>
<accession>A0ABR2QWU2</accession>
<keyword evidence="2" id="KW-1185">Reference proteome</keyword>
<gene>
    <name evidence="1" type="ORF">V6N11_042526</name>
</gene>
<organism evidence="1 2">
    <name type="scientific">Hibiscus sabdariffa</name>
    <name type="common">roselle</name>
    <dbReference type="NCBI Taxonomy" id="183260"/>
    <lineage>
        <taxon>Eukaryota</taxon>
        <taxon>Viridiplantae</taxon>
        <taxon>Streptophyta</taxon>
        <taxon>Embryophyta</taxon>
        <taxon>Tracheophyta</taxon>
        <taxon>Spermatophyta</taxon>
        <taxon>Magnoliopsida</taxon>
        <taxon>eudicotyledons</taxon>
        <taxon>Gunneridae</taxon>
        <taxon>Pentapetalae</taxon>
        <taxon>rosids</taxon>
        <taxon>malvids</taxon>
        <taxon>Malvales</taxon>
        <taxon>Malvaceae</taxon>
        <taxon>Malvoideae</taxon>
        <taxon>Hibiscus</taxon>
    </lineage>
</organism>
<protein>
    <submittedName>
        <fullName evidence="1">Uncharacterized protein</fullName>
    </submittedName>
</protein>